<protein>
    <submittedName>
        <fullName evidence="1">Uncharacterized protein</fullName>
    </submittedName>
</protein>
<proteinExistence type="predicted"/>
<reference evidence="2" key="1">
    <citation type="journal article" date="2019" name="Int. J. Syst. Evol. Microbiol.">
        <title>The Global Catalogue of Microorganisms (GCM) 10K type strain sequencing project: providing services to taxonomists for standard genome sequencing and annotation.</title>
        <authorList>
            <consortium name="The Broad Institute Genomics Platform"/>
            <consortium name="The Broad Institute Genome Sequencing Center for Infectious Disease"/>
            <person name="Wu L."/>
            <person name="Ma J."/>
        </authorList>
    </citation>
    <scope>NUCLEOTIDE SEQUENCE [LARGE SCALE GENOMIC DNA]</scope>
    <source>
        <strain evidence="2">CGMCC 1.16326</strain>
    </source>
</reference>
<dbReference type="RefSeq" id="WP_377013586.1">
    <property type="nucleotide sequence ID" value="NZ_JBHSLV010000078.1"/>
</dbReference>
<comment type="caution">
    <text evidence="1">The sequence shown here is derived from an EMBL/GenBank/DDBJ whole genome shotgun (WGS) entry which is preliminary data.</text>
</comment>
<accession>A0ABW0HIR8</accession>
<evidence type="ECO:0000313" key="2">
    <source>
        <dbReference type="Proteomes" id="UP001596104"/>
    </source>
</evidence>
<dbReference type="Proteomes" id="UP001596104">
    <property type="component" value="Unassembled WGS sequence"/>
</dbReference>
<name>A0ABW0HIR8_9HYPH</name>
<evidence type="ECO:0000313" key="1">
    <source>
        <dbReference type="EMBL" id="MFC5396835.1"/>
    </source>
</evidence>
<sequence>MLVGFADVGKSERSHGQFGLLVYDVRHVVAFSRKVLVLLGEALDRIHGWGAPSESAQLVAANLDEADLRAAATIHLAALFEHMPTAIENEHVSIAGMAVRLVRSPDPNAAIFYRDVGIGFQIVGAEILRRNGPTMLADLLSLIQIARDHADSIAYLSPSMRDQRIQGLADEFSVSEQFALFIVVNCLKLLRKVGG</sequence>
<keyword evidence="2" id="KW-1185">Reference proteome</keyword>
<organism evidence="1 2">
    <name type="scientific">Bosea vestrisii</name>
    <dbReference type="NCBI Taxonomy" id="151416"/>
    <lineage>
        <taxon>Bacteria</taxon>
        <taxon>Pseudomonadati</taxon>
        <taxon>Pseudomonadota</taxon>
        <taxon>Alphaproteobacteria</taxon>
        <taxon>Hyphomicrobiales</taxon>
        <taxon>Boseaceae</taxon>
        <taxon>Bosea</taxon>
    </lineage>
</organism>
<dbReference type="EMBL" id="JBHSLV010000078">
    <property type="protein sequence ID" value="MFC5396835.1"/>
    <property type="molecule type" value="Genomic_DNA"/>
</dbReference>
<gene>
    <name evidence="1" type="ORF">ACFPPC_29730</name>
</gene>